<dbReference type="AlphaFoldDB" id="A0A9P0YK22"/>
<dbReference type="InterPro" id="IPR050628">
    <property type="entry name" value="SNF2_RAD54_helicase_TF"/>
</dbReference>
<evidence type="ECO:0000256" key="4">
    <source>
        <dbReference type="ARBA" id="ARBA00022806"/>
    </source>
</evidence>
<dbReference type="InterPro" id="IPR027417">
    <property type="entry name" value="P-loop_NTPase"/>
</dbReference>
<evidence type="ECO:0000313" key="8">
    <source>
        <dbReference type="Proteomes" id="UP001152484"/>
    </source>
</evidence>
<keyword evidence="2" id="KW-0547">Nucleotide-binding</keyword>
<dbReference type="Pfam" id="PF00176">
    <property type="entry name" value="SNF2-rel_dom"/>
    <property type="match status" value="1"/>
</dbReference>
<evidence type="ECO:0000256" key="2">
    <source>
        <dbReference type="ARBA" id="ARBA00022741"/>
    </source>
</evidence>
<keyword evidence="3" id="KW-0378">Hydrolase</keyword>
<keyword evidence="4" id="KW-0347">Helicase</keyword>
<dbReference type="GO" id="GO:0006281">
    <property type="term" value="P:DNA repair"/>
    <property type="evidence" value="ECO:0007669"/>
    <property type="project" value="TreeGrafter"/>
</dbReference>
<feature type="domain" description="Helicase ATP-binding" evidence="6">
    <location>
        <begin position="1"/>
        <end position="106"/>
    </location>
</feature>
<dbReference type="GO" id="GO:0005634">
    <property type="term" value="C:nucleus"/>
    <property type="evidence" value="ECO:0007669"/>
    <property type="project" value="TreeGrafter"/>
</dbReference>
<evidence type="ECO:0000256" key="3">
    <source>
        <dbReference type="ARBA" id="ARBA00022801"/>
    </source>
</evidence>
<evidence type="ECO:0000256" key="1">
    <source>
        <dbReference type="ARBA" id="ARBA00004474"/>
    </source>
</evidence>
<dbReference type="InterPro" id="IPR038718">
    <property type="entry name" value="SNF2-like_sf"/>
</dbReference>
<comment type="subcellular location">
    <subcellularLocation>
        <location evidence="1">Plastid</location>
    </subcellularLocation>
</comment>
<dbReference type="GO" id="GO:0009536">
    <property type="term" value="C:plastid"/>
    <property type="evidence" value="ECO:0007669"/>
    <property type="project" value="UniProtKB-SubCell"/>
</dbReference>
<evidence type="ECO:0000259" key="6">
    <source>
        <dbReference type="PROSITE" id="PS51192"/>
    </source>
</evidence>
<keyword evidence="8" id="KW-1185">Reference proteome</keyword>
<dbReference type="InterPro" id="IPR000330">
    <property type="entry name" value="SNF2_N"/>
</dbReference>
<organism evidence="7 8">
    <name type="scientific">Cuscuta europaea</name>
    <name type="common">European dodder</name>
    <dbReference type="NCBI Taxonomy" id="41803"/>
    <lineage>
        <taxon>Eukaryota</taxon>
        <taxon>Viridiplantae</taxon>
        <taxon>Streptophyta</taxon>
        <taxon>Embryophyta</taxon>
        <taxon>Tracheophyta</taxon>
        <taxon>Spermatophyta</taxon>
        <taxon>Magnoliopsida</taxon>
        <taxon>eudicotyledons</taxon>
        <taxon>Gunneridae</taxon>
        <taxon>Pentapetalae</taxon>
        <taxon>asterids</taxon>
        <taxon>lamiids</taxon>
        <taxon>Solanales</taxon>
        <taxon>Convolvulaceae</taxon>
        <taxon>Cuscuteae</taxon>
        <taxon>Cuscuta</taxon>
        <taxon>Cuscuta subgen. Cuscuta</taxon>
    </lineage>
</organism>
<dbReference type="PROSITE" id="PS51192">
    <property type="entry name" value="HELICASE_ATP_BIND_1"/>
    <property type="match status" value="1"/>
</dbReference>
<dbReference type="SUPFAM" id="SSF52540">
    <property type="entry name" value="P-loop containing nucleoside triphosphate hydrolases"/>
    <property type="match status" value="1"/>
</dbReference>
<name>A0A9P0YK22_CUSEU</name>
<reference evidence="7" key="1">
    <citation type="submission" date="2022-07" db="EMBL/GenBank/DDBJ databases">
        <authorList>
            <person name="Macas J."/>
            <person name="Novak P."/>
            <person name="Neumann P."/>
        </authorList>
    </citation>
    <scope>NUCLEOTIDE SEQUENCE</scope>
</reference>
<dbReference type="Proteomes" id="UP001152484">
    <property type="component" value="Unassembled WGS sequence"/>
</dbReference>
<dbReference type="GO" id="GO:0004386">
    <property type="term" value="F:helicase activity"/>
    <property type="evidence" value="ECO:0007669"/>
    <property type="project" value="UniProtKB-KW"/>
</dbReference>
<protein>
    <recommendedName>
        <fullName evidence="6">Helicase ATP-binding domain-containing protein</fullName>
    </recommendedName>
</protein>
<dbReference type="EMBL" id="CAMAPE010000004">
    <property type="protein sequence ID" value="CAH9062334.1"/>
    <property type="molecule type" value="Genomic_DNA"/>
</dbReference>
<keyword evidence="5" id="KW-0067">ATP-binding</keyword>
<dbReference type="GO" id="GO:0016787">
    <property type="term" value="F:hydrolase activity"/>
    <property type="evidence" value="ECO:0007669"/>
    <property type="project" value="UniProtKB-KW"/>
</dbReference>
<gene>
    <name evidence="7" type="ORF">CEURO_LOCUS1889</name>
</gene>
<dbReference type="GO" id="GO:0005524">
    <property type="term" value="F:ATP binding"/>
    <property type="evidence" value="ECO:0007669"/>
    <property type="project" value="UniProtKB-KW"/>
</dbReference>
<sequence length="106" mass="12263">MKEMCSNMVCSSHTRTTLVVCPPTVLSVWITQLEEHTKVGSLKVYMYHGSKRTKDANVLQQYDLVLTTYNTLAKEHELLDSPTKLIEWWRVVLDEAHVIKNEDSKQ</sequence>
<dbReference type="PANTHER" id="PTHR45626:SF17">
    <property type="entry name" value="HELICASE-LIKE TRANSCRIPTION FACTOR"/>
    <property type="match status" value="1"/>
</dbReference>
<dbReference type="PANTHER" id="PTHR45626">
    <property type="entry name" value="TRANSCRIPTION TERMINATION FACTOR 2-RELATED"/>
    <property type="match status" value="1"/>
</dbReference>
<evidence type="ECO:0000256" key="5">
    <source>
        <dbReference type="ARBA" id="ARBA00022840"/>
    </source>
</evidence>
<evidence type="ECO:0000313" key="7">
    <source>
        <dbReference type="EMBL" id="CAH9062334.1"/>
    </source>
</evidence>
<accession>A0A9P0YK22</accession>
<dbReference type="InterPro" id="IPR014001">
    <property type="entry name" value="Helicase_ATP-bd"/>
</dbReference>
<comment type="caution">
    <text evidence="7">The sequence shown here is derived from an EMBL/GenBank/DDBJ whole genome shotgun (WGS) entry which is preliminary data.</text>
</comment>
<proteinExistence type="predicted"/>
<dbReference type="OrthoDB" id="448448at2759"/>
<dbReference type="Gene3D" id="3.40.50.10810">
    <property type="entry name" value="Tandem AAA-ATPase domain"/>
    <property type="match status" value="1"/>
</dbReference>
<dbReference type="GO" id="GO:0008094">
    <property type="term" value="F:ATP-dependent activity, acting on DNA"/>
    <property type="evidence" value="ECO:0007669"/>
    <property type="project" value="TreeGrafter"/>
</dbReference>
<feature type="non-terminal residue" evidence="7">
    <location>
        <position position="106"/>
    </location>
</feature>